<evidence type="ECO:0000313" key="7">
    <source>
        <dbReference type="EMBL" id="GAA4615480.1"/>
    </source>
</evidence>
<sequence length="448" mass="44072">MRILVTGTTAVVTVAAAVGLASAAVAAAPRQPVTRVGASAAAKAAKPGDFNGDGYPDLAIGAPYAKVGSATTAGAVAVAYGSKSGINTTRRQVISQNSAGIPGAAEKGDHFGATLAVGDFNRDAYSDLAIGAPGEDIGSKKDAGSLTIVFGSKKGLSTKAVAVGGVGGATLTAGDFDKDGRTDFATAAFDGTKIWVVRGTTSTKPSAVGISPGKDGHVDTLAAGDVTGDGYADLAVSWYWDDPADQGTTSVIAGSAKGLGKKVGPTIELGDTNGLAVGDLNKDGRADVVIGGYEGDRYQVYPGTKSGMDQKHGVSGTEGSSPVAAGDVNGDGYADVASHLSPEDGDDVVGTRLGSAKGLSSSVRTITEQGAGITPNHNNAFGSSLALTDLNGDGRADLVTGVPGLDDFAGAVAVTPGTSSGLGTSGTKLIKASTFGFGAGARFGTLPR</sequence>
<dbReference type="EMBL" id="BAABHJ010000028">
    <property type="protein sequence ID" value="GAA4615480.1"/>
    <property type="molecule type" value="Genomic_DNA"/>
</dbReference>
<keyword evidence="2" id="KW-0677">Repeat</keyword>
<evidence type="ECO:0000256" key="4">
    <source>
        <dbReference type="ARBA" id="ARBA00023180"/>
    </source>
</evidence>
<protein>
    <submittedName>
        <fullName evidence="7">FG-GAP repeat protein</fullName>
    </submittedName>
</protein>
<dbReference type="Pfam" id="PF01839">
    <property type="entry name" value="FG-GAP"/>
    <property type="match status" value="3"/>
</dbReference>
<feature type="signal peptide" evidence="6">
    <location>
        <begin position="1"/>
        <end position="23"/>
    </location>
</feature>
<keyword evidence="1 6" id="KW-0732">Signal</keyword>
<dbReference type="InterPro" id="IPR000413">
    <property type="entry name" value="Integrin_alpha"/>
</dbReference>
<comment type="caution">
    <text evidence="7">The sequence shown here is derived from an EMBL/GenBank/DDBJ whole genome shotgun (WGS) entry which is preliminary data.</text>
</comment>
<gene>
    <name evidence="7" type="ORF">GCM10023195_68260</name>
</gene>
<dbReference type="PANTHER" id="PTHR23221">
    <property type="entry name" value="GLYCOSYLPHOSPHATIDYLINOSITOL PHOSPHOLIPASE D"/>
    <property type="match status" value="1"/>
</dbReference>
<keyword evidence="8" id="KW-1185">Reference proteome</keyword>
<organism evidence="7 8">
    <name type="scientific">Actinoallomurus liliacearum</name>
    <dbReference type="NCBI Taxonomy" id="1080073"/>
    <lineage>
        <taxon>Bacteria</taxon>
        <taxon>Bacillati</taxon>
        <taxon>Actinomycetota</taxon>
        <taxon>Actinomycetes</taxon>
        <taxon>Streptosporangiales</taxon>
        <taxon>Thermomonosporaceae</taxon>
        <taxon>Actinoallomurus</taxon>
    </lineage>
</organism>
<keyword evidence="4" id="KW-0325">Glycoprotein</keyword>
<dbReference type="PANTHER" id="PTHR23221:SF7">
    <property type="entry name" value="PHOSPHATIDYLINOSITOL-GLYCAN-SPECIFIC PHOSPHOLIPASE D"/>
    <property type="match status" value="1"/>
</dbReference>
<reference evidence="8" key="1">
    <citation type="journal article" date="2019" name="Int. J. Syst. Evol. Microbiol.">
        <title>The Global Catalogue of Microorganisms (GCM) 10K type strain sequencing project: providing services to taxonomists for standard genome sequencing and annotation.</title>
        <authorList>
            <consortium name="The Broad Institute Genomics Platform"/>
            <consortium name="The Broad Institute Genome Sequencing Center for Infectious Disease"/>
            <person name="Wu L."/>
            <person name="Ma J."/>
        </authorList>
    </citation>
    <scope>NUCLEOTIDE SEQUENCE [LARGE SCALE GENOMIC DNA]</scope>
    <source>
        <strain evidence="8">JCM 17938</strain>
    </source>
</reference>
<dbReference type="InterPro" id="IPR028994">
    <property type="entry name" value="Integrin_alpha_N"/>
</dbReference>
<proteinExistence type="predicted"/>
<dbReference type="PRINTS" id="PR01185">
    <property type="entry name" value="INTEGRINA"/>
</dbReference>
<evidence type="ECO:0000256" key="2">
    <source>
        <dbReference type="ARBA" id="ARBA00022737"/>
    </source>
</evidence>
<dbReference type="InterPro" id="IPR013517">
    <property type="entry name" value="FG-GAP"/>
</dbReference>
<evidence type="ECO:0000256" key="6">
    <source>
        <dbReference type="SAM" id="SignalP"/>
    </source>
</evidence>
<dbReference type="SUPFAM" id="SSF69318">
    <property type="entry name" value="Integrin alpha N-terminal domain"/>
    <property type="match status" value="2"/>
</dbReference>
<keyword evidence="3" id="KW-0378">Hydrolase</keyword>
<dbReference type="PROSITE" id="PS51470">
    <property type="entry name" value="FG_GAP"/>
    <property type="match status" value="3"/>
</dbReference>
<accession>A0ABP8TWD3</accession>
<feature type="region of interest" description="Disordered" evidence="5">
    <location>
        <begin position="305"/>
        <end position="353"/>
    </location>
</feature>
<evidence type="ECO:0000313" key="8">
    <source>
        <dbReference type="Proteomes" id="UP001500212"/>
    </source>
</evidence>
<dbReference type="Gene3D" id="2.130.10.130">
    <property type="entry name" value="Integrin alpha, N-terminal"/>
    <property type="match status" value="3"/>
</dbReference>
<dbReference type="InterPro" id="IPR013519">
    <property type="entry name" value="Int_alpha_beta-p"/>
</dbReference>
<evidence type="ECO:0000256" key="3">
    <source>
        <dbReference type="ARBA" id="ARBA00022801"/>
    </source>
</evidence>
<evidence type="ECO:0000256" key="1">
    <source>
        <dbReference type="ARBA" id="ARBA00022729"/>
    </source>
</evidence>
<evidence type="ECO:0000256" key="5">
    <source>
        <dbReference type="SAM" id="MobiDB-lite"/>
    </source>
</evidence>
<dbReference type="SMART" id="SM00191">
    <property type="entry name" value="Int_alpha"/>
    <property type="match status" value="4"/>
</dbReference>
<dbReference type="RefSeq" id="WP_345363822.1">
    <property type="nucleotide sequence ID" value="NZ_BAABHJ010000028.1"/>
</dbReference>
<feature type="chain" id="PRO_5046775415" evidence="6">
    <location>
        <begin position="24"/>
        <end position="448"/>
    </location>
</feature>
<dbReference type="Pfam" id="PF13517">
    <property type="entry name" value="FG-GAP_3"/>
    <property type="match status" value="2"/>
</dbReference>
<name>A0ABP8TWD3_9ACTN</name>
<dbReference type="Proteomes" id="UP001500212">
    <property type="component" value="Unassembled WGS sequence"/>
</dbReference>